<dbReference type="CDD" id="cd06529">
    <property type="entry name" value="S24_LexA-like"/>
    <property type="match status" value="1"/>
</dbReference>
<keyword evidence="1" id="KW-0805">Transcription regulation</keyword>
<dbReference type="Gene3D" id="2.10.109.10">
    <property type="entry name" value="Umud Fragment, subunit A"/>
    <property type="match status" value="1"/>
</dbReference>
<dbReference type="AlphaFoldDB" id="A0A3D8IBN8"/>
<evidence type="ECO:0000256" key="2">
    <source>
        <dbReference type="ARBA" id="ARBA00023125"/>
    </source>
</evidence>
<reference evidence="5 6" key="1">
    <citation type="submission" date="2018-04" db="EMBL/GenBank/DDBJ databases">
        <title>Novel Campyloabacter and Helicobacter Species and Strains.</title>
        <authorList>
            <person name="Mannion A.J."/>
            <person name="Shen Z."/>
            <person name="Fox J.G."/>
        </authorList>
    </citation>
    <scope>NUCLEOTIDE SEQUENCE [LARGE SCALE GENOMIC DNA]</scope>
    <source>
        <strain evidence="5 6">MIT 99-5101</strain>
    </source>
</reference>
<dbReference type="Pfam" id="PF00717">
    <property type="entry name" value="Peptidase_S24"/>
    <property type="match status" value="1"/>
</dbReference>
<comment type="caution">
    <text evidence="5">The sequence shown here is derived from an EMBL/GenBank/DDBJ whole genome shotgun (WGS) entry which is preliminary data.</text>
</comment>
<keyword evidence="6" id="KW-1185">Reference proteome</keyword>
<dbReference type="PANTHER" id="PTHR40661:SF1">
    <property type="entry name" value="HTH CRO_C1-TYPE DOMAIN-CONTAINING PROTEIN"/>
    <property type="match status" value="1"/>
</dbReference>
<keyword evidence="3" id="KW-0804">Transcription</keyword>
<accession>A0A3D8IBN8</accession>
<evidence type="ECO:0000256" key="3">
    <source>
        <dbReference type="ARBA" id="ARBA00023163"/>
    </source>
</evidence>
<feature type="domain" description="Peptidase S24/S26A/S26B/S26C" evidence="4">
    <location>
        <begin position="104"/>
        <end position="204"/>
    </location>
</feature>
<dbReference type="InterPro" id="IPR039418">
    <property type="entry name" value="LexA-like"/>
</dbReference>
<protein>
    <submittedName>
        <fullName evidence="5">Peptidase</fullName>
    </submittedName>
</protein>
<keyword evidence="2" id="KW-0238">DNA-binding</keyword>
<evidence type="ECO:0000256" key="1">
    <source>
        <dbReference type="ARBA" id="ARBA00023015"/>
    </source>
</evidence>
<proteinExistence type="predicted"/>
<dbReference type="InterPro" id="IPR036286">
    <property type="entry name" value="LexA/Signal_pep-like_sf"/>
</dbReference>
<dbReference type="GO" id="GO:0003677">
    <property type="term" value="F:DNA binding"/>
    <property type="evidence" value="ECO:0007669"/>
    <property type="project" value="UniProtKB-KW"/>
</dbReference>
<sequence length="210" mass="23956">MEMEEIIEKLKDILASEGQTRIKSIDIAKALNIHPDTFNSMKFGNSIPYKQILNFLEQRKININYFFFGSSPKESLGSEEKYKILKLYKTNASLGGGGINEFVSIEEIPFPITLLEKLKINPKWEIIECKGDSMESLIKDNALCFIDRQATLKDKGIFVINTNEGLFVKQVILKDNGVILHSLNPTYQDLFFQNGEYLIVGRVVGVWQEI</sequence>
<dbReference type="RefSeq" id="WP_115551833.1">
    <property type="nucleotide sequence ID" value="NZ_CAPHNE010000001.1"/>
</dbReference>
<dbReference type="OrthoDB" id="5320637at2"/>
<gene>
    <name evidence="5" type="ORF">CQA43_06625</name>
</gene>
<dbReference type="InterPro" id="IPR010982">
    <property type="entry name" value="Lambda_DNA-bd_dom_sf"/>
</dbReference>
<dbReference type="Gene3D" id="1.10.260.40">
    <property type="entry name" value="lambda repressor-like DNA-binding domains"/>
    <property type="match status" value="1"/>
</dbReference>
<dbReference type="SUPFAM" id="SSF51306">
    <property type="entry name" value="LexA/Signal peptidase"/>
    <property type="match status" value="1"/>
</dbReference>
<name>A0A3D8IBN8_9HELI</name>
<dbReference type="InterPro" id="IPR015927">
    <property type="entry name" value="Peptidase_S24_S26A/B/C"/>
</dbReference>
<dbReference type="EMBL" id="NXLS01000006">
    <property type="protein sequence ID" value="RDU62567.1"/>
    <property type="molecule type" value="Genomic_DNA"/>
</dbReference>
<evidence type="ECO:0000313" key="6">
    <source>
        <dbReference type="Proteomes" id="UP000256650"/>
    </source>
</evidence>
<evidence type="ECO:0000313" key="5">
    <source>
        <dbReference type="EMBL" id="RDU62567.1"/>
    </source>
</evidence>
<dbReference type="GeneID" id="82535962"/>
<organism evidence="5 6">
    <name type="scientific">Helicobacter ganmani</name>
    <dbReference type="NCBI Taxonomy" id="60246"/>
    <lineage>
        <taxon>Bacteria</taxon>
        <taxon>Pseudomonadati</taxon>
        <taxon>Campylobacterota</taxon>
        <taxon>Epsilonproteobacteria</taxon>
        <taxon>Campylobacterales</taxon>
        <taxon>Helicobacteraceae</taxon>
        <taxon>Helicobacter</taxon>
    </lineage>
</organism>
<dbReference type="PANTHER" id="PTHR40661">
    <property type="match status" value="1"/>
</dbReference>
<evidence type="ECO:0000259" key="4">
    <source>
        <dbReference type="Pfam" id="PF00717"/>
    </source>
</evidence>
<dbReference type="Proteomes" id="UP000256650">
    <property type="component" value="Unassembled WGS sequence"/>
</dbReference>